<keyword evidence="3" id="KW-0378">Hydrolase</keyword>
<dbReference type="GO" id="GO:0016887">
    <property type="term" value="F:ATP hydrolysis activity"/>
    <property type="evidence" value="ECO:0007669"/>
    <property type="project" value="InterPro"/>
</dbReference>
<proteinExistence type="predicted"/>
<dbReference type="InterPro" id="IPR003959">
    <property type="entry name" value="ATPase_AAA_core"/>
</dbReference>
<feature type="domain" description="ATPase AAA-type core" evidence="1">
    <location>
        <begin position="24"/>
        <end position="304"/>
    </location>
</feature>
<protein>
    <submittedName>
        <fullName evidence="3">Predicted ATP-dependent endonuclease of the OLD family, contains P-loop ATPase and TOPRIM domains</fullName>
    </submittedName>
</protein>
<evidence type="ECO:0000259" key="2">
    <source>
        <dbReference type="Pfam" id="PF20469"/>
    </source>
</evidence>
<gene>
    <name evidence="3" type="ORF">SAMN04487839_101323</name>
</gene>
<dbReference type="InterPro" id="IPR051396">
    <property type="entry name" value="Bact_Antivir_Def_Nuclease"/>
</dbReference>
<dbReference type="Pfam" id="PF20469">
    <property type="entry name" value="OLD-like_TOPRIM"/>
    <property type="match status" value="1"/>
</dbReference>
<dbReference type="PANTHER" id="PTHR43581">
    <property type="entry name" value="ATP/GTP PHOSPHATASE"/>
    <property type="match status" value="1"/>
</dbReference>
<dbReference type="RefSeq" id="WP_218121496.1">
    <property type="nucleotide sequence ID" value="NZ_FNUH01000002.1"/>
</dbReference>
<dbReference type="InterPro" id="IPR034139">
    <property type="entry name" value="TOPRIM_OLD"/>
</dbReference>
<sequence length="551" mass="65182">MRIKEVQIKQFRSVKEAKFEFNQINAVVGENNAGKTAVLRALNSFFNFENEKESFENRSHQFAARTNSYITISFSLDSTDKYNNQYSMNNCLKIKFVYYYSKQKVEYSIESNNGKKKLTQEEFKKIISPMEFVYIPVERNQMSNGQYIFNTLVQNFLKEYTSNRDNISSEVKKAAKNLHKNVLSKLERKIKKQYLFNTDYNFKIKQSDDINYRVLLDTLEVILETNVGGYPLDKYGSGTQSLATIAMYRANAKLNGKIIVLGIEEPETNLHPQAQKKLINSLSNSLDDNEIQAIFTTHSTVLVDQLNHEDIILARRKKTDTKFITVLTQIKSTFWDNPDIEEFKHYQYFRYKNSDFFFSKYVVVCESKNDCQVIEKLLQEKLKEKIFELSFLNADGKENIKYAYYLLKELQLPFTIIVDRDYFYNYINNSLDSSRDERTGFPKYDFSKVVKRELLKEVFNEERLRNIFGYRKFFEFISKRNFLSMQYCLEMDLLCSSKAREEYYKILEVPKANQNTNYLLTNMKKRIKKIEVFMKVLNSLSSKDLPESYKK</sequence>
<organism evidence="3 4">
    <name type="scientific">Streptococcus gallolyticus</name>
    <dbReference type="NCBI Taxonomy" id="315405"/>
    <lineage>
        <taxon>Bacteria</taxon>
        <taxon>Bacillati</taxon>
        <taxon>Bacillota</taxon>
        <taxon>Bacilli</taxon>
        <taxon>Lactobacillales</taxon>
        <taxon>Streptococcaceae</taxon>
        <taxon>Streptococcus</taxon>
    </lineage>
</organism>
<dbReference type="GO" id="GO:0005524">
    <property type="term" value="F:ATP binding"/>
    <property type="evidence" value="ECO:0007669"/>
    <property type="project" value="InterPro"/>
</dbReference>
<keyword evidence="3" id="KW-0255">Endonuclease</keyword>
<evidence type="ECO:0000259" key="1">
    <source>
        <dbReference type="Pfam" id="PF13304"/>
    </source>
</evidence>
<accession>A0A1H7UAI0</accession>
<dbReference type="SUPFAM" id="SSF52540">
    <property type="entry name" value="P-loop containing nucleoside triphosphate hydrolases"/>
    <property type="match status" value="1"/>
</dbReference>
<evidence type="ECO:0000313" key="4">
    <source>
        <dbReference type="Proteomes" id="UP000182764"/>
    </source>
</evidence>
<reference evidence="3 4" key="1">
    <citation type="submission" date="2016-10" db="EMBL/GenBank/DDBJ databases">
        <authorList>
            <person name="de Groot N.N."/>
        </authorList>
    </citation>
    <scope>NUCLEOTIDE SEQUENCE [LARGE SCALE GENOMIC DNA]</scope>
    <source>
        <strain evidence="3 4">VTM1R29</strain>
    </source>
</reference>
<dbReference type="Gene3D" id="3.40.50.300">
    <property type="entry name" value="P-loop containing nucleotide triphosphate hydrolases"/>
    <property type="match status" value="1"/>
</dbReference>
<dbReference type="InterPro" id="IPR027417">
    <property type="entry name" value="P-loop_NTPase"/>
</dbReference>
<name>A0A1H7UAI0_9STRE</name>
<dbReference type="EMBL" id="FOBM01000001">
    <property type="protein sequence ID" value="SEL93746.1"/>
    <property type="molecule type" value="Genomic_DNA"/>
</dbReference>
<evidence type="ECO:0000313" key="3">
    <source>
        <dbReference type="EMBL" id="SEL93746.1"/>
    </source>
</evidence>
<dbReference type="GO" id="GO:0004519">
    <property type="term" value="F:endonuclease activity"/>
    <property type="evidence" value="ECO:0007669"/>
    <property type="project" value="UniProtKB-KW"/>
</dbReference>
<feature type="domain" description="OLD protein-like TOPRIM" evidence="2">
    <location>
        <begin position="357"/>
        <end position="421"/>
    </location>
</feature>
<keyword evidence="3" id="KW-0540">Nuclease</keyword>
<dbReference type="Proteomes" id="UP000182764">
    <property type="component" value="Unassembled WGS sequence"/>
</dbReference>
<dbReference type="PANTHER" id="PTHR43581:SF4">
    <property type="entry name" value="ATP_GTP PHOSPHATASE"/>
    <property type="match status" value="1"/>
</dbReference>
<dbReference type="Pfam" id="PF13304">
    <property type="entry name" value="AAA_21"/>
    <property type="match status" value="1"/>
</dbReference>
<dbReference type="AlphaFoldDB" id="A0A1H7UAI0"/>